<sequence length="197" mass="21894">MGVSAPLLRNNGAVDSTFPRARKPKLGYNTAQVESFLQVARRAYDGTSRPDDAPLTSDRIRLTAFAMQKGGYSTTHVDQALERLEDAFAAQERQVAARLHGGEAWLSEARATAQVVSNRLARPEGHRFDRVGVLVRGYSIRDVDRFGDKLTRYFSDGWPIAIDDVRAVVFKTQRGGYREAQVDLLLDAVVDVMLAVR</sequence>
<evidence type="ECO:0000313" key="1">
    <source>
        <dbReference type="EMBL" id="SIN72130.1"/>
    </source>
</evidence>
<dbReference type="AlphaFoldDB" id="A0A1N6DMZ8"/>
<reference evidence="2" key="1">
    <citation type="submission" date="2016-11" db="EMBL/GenBank/DDBJ databases">
        <authorList>
            <person name="Varghese N."/>
            <person name="Submissions S."/>
        </authorList>
    </citation>
    <scope>NUCLEOTIDE SEQUENCE [LARGE SCALE GENOMIC DNA]</scope>
    <source>
        <strain evidence="2">DSM 8595</strain>
    </source>
</reference>
<gene>
    <name evidence="1" type="ORF">SAMN05443544_0496</name>
</gene>
<dbReference type="NCBIfam" id="TIGR03544">
    <property type="entry name" value="DivI1A_domain"/>
    <property type="match status" value="1"/>
</dbReference>
<proteinExistence type="predicted"/>
<dbReference type="NCBIfam" id="TIGR03543">
    <property type="entry name" value="divI1A_rptt_fam"/>
    <property type="match status" value="1"/>
</dbReference>
<accession>A0A1N6DMZ8</accession>
<dbReference type="InterPro" id="IPR019933">
    <property type="entry name" value="DivIVA_domain"/>
</dbReference>
<dbReference type="EMBL" id="FSRJ01000001">
    <property type="protein sequence ID" value="SIN72130.1"/>
    <property type="molecule type" value="Genomic_DNA"/>
</dbReference>
<dbReference type="STRING" id="232089.SAMN05443544_0496"/>
<dbReference type="Gene3D" id="6.10.250.660">
    <property type="match status" value="1"/>
</dbReference>
<evidence type="ECO:0000313" key="2">
    <source>
        <dbReference type="Proteomes" id="UP000184699"/>
    </source>
</evidence>
<dbReference type="Proteomes" id="UP000184699">
    <property type="component" value="Unassembled WGS sequence"/>
</dbReference>
<dbReference type="InterPro" id="IPR019932">
    <property type="entry name" value="CHP03543"/>
</dbReference>
<protein>
    <submittedName>
        <fullName evidence="1">DivIVA domain-containing protein</fullName>
    </submittedName>
</protein>
<name>A0A1N6DMZ8_9MICO</name>
<keyword evidence="2" id="KW-1185">Reference proteome</keyword>
<organism evidence="1 2">
    <name type="scientific">Agromyces cerinus subsp. cerinus</name>
    <dbReference type="NCBI Taxonomy" id="232089"/>
    <lineage>
        <taxon>Bacteria</taxon>
        <taxon>Bacillati</taxon>
        <taxon>Actinomycetota</taxon>
        <taxon>Actinomycetes</taxon>
        <taxon>Micrococcales</taxon>
        <taxon>Microbacteriaceae</taxon>
        <taxon>Agromyces</taxon>
    </lineage>
</organism>